<dbReference type="Pfam" id="PF00582">
    <property type="entry name" value="Usp"/>
    <property type="match status" value="1"/>
</dbReference>
<dbReference type="STRING" id="3218.A0A2K1L402"/>
<dbReference type="Proteomes" id="UP000006727">
    <property type="component" value="Chromosome 2"/>
</dbReference>
<dbReference type="PANTHER" id="PTHR47710">
    <property type="entry name" value="ADENINE NUCLEOTIDE ALPHA HYDROLASES-LIKE SUPERFAMILY PROTEIN"/>
    <property type="match status" value="1"/>
</dbReference>
<dbReference type="InterPro" id="IPR006016">
    <property type="entry name" value="UspA"/>
</dbReference>
<dbReference type="GO" id="GO:0016208">
    <property type="term" value="F:AMP binding"/>
    <property type="evidence" value="ECO:0000318"/>
    <property type="project" value="GO_Central"/>
</dbReference>
<feature type="domain" description="UspA" evidence="2">
    <location>
        <begin position="61"/>
        <end position="200"/>
    </location>
</feature>
<dbReference type="AlphaFoldDB" id="A0A2K1L402"/>
<proteinExistence type="predicted"/>
<dbReference type="InterPro" id="IPR044187">
    <property type="entry name" value="At3g01520-like_plant"/>
</dbReference>
<dbReference type="InterPro" id="IPR014729">
    <property type="entry name" value="Rossmann-like_a/b/a_fold"/>
</dbReference>
<dbReference type="PRINTS" id="PR01438">
    <property type="entry name" value="UNVRSLSTRESS"/>
</dbReference>
<gene>
    <name evidence="4" type="primary">LOC112294137</name>
    <name evidence="3" type="ORF">PHYPA_003552</name>
</gene>
<reference evidence="4" key="3">
    <citation type="submission" date="2020-12" db="UniProtKB">
        <authorList>
            <consortium name="EnsemblPlants"/>
        </authorList>
    </citation>
    <scope>IDENTIFICATION</scope>
</reference>
<evidence type="ECO:0000313" key="3">
    <source>
        <dbReference type="EMBL" id="PNR60759.1"/>
    </source>
</evidence>
<keyword evidence="5" id="KW-1185">Reference proteome</keyword>
<dbReference type="FunFam" id="3.40.50.620:FF:000142">
    <property type="entry name" value="Universal stress protein A-like protein"/>
    <property type="match status" value="1"/>
</dbReference>
<dbReference type="InterPro" id="IPR006015">
    <property type="entry name" value="Universal_stress_UspA"/>
</dbReference>
<dbReference type="SUPFAM" id="SSF52402">
    <property type="entry name" value="Adenine nucleotide alpha hydrolases-like"/>
    <property type="match status" value="1"/>
</dbReference>
<evidence type="ECO:0000313" key="5">
    <source>
        <dbReference type="Proteomes" id="UP000006727"/>
    </source>
</evidence>
<protein>
    <recommendedName>
        <fullName evidence="2">UspA domain-containing protein</fullName>
    </recommendedName>
</protein>
<dbReference type="CDD" id="cd23659">
    <property type="entry name" value="USP_At3g01520-like"/>
    <property type="match status" value="1"/>
</dbReference>
<evidence type="ECO:0000313" key="4">
    <source>
        <dbReference type="EnsemblPlants" id="Pp3c2_32540V3.1"/>
    </source>
</evidence>
<dbReference type="EMBL" id="ABEU02000002">
    <property type="protein sequence ID" value="PNR60759.1"/>
    <property type="molecule type" value="Genomic_DNA"/>
</dbReference>
<dbReference type="Gene3D" id="3.40.50.620">
    <property type="entry name" value="HUPs"/>
    <property type="match status" value="1"/>
</dbReference>
<name>A0A2K1L402_PHYPA</name>
<reference evidence="3 5" key="1">
    <citation type="journal article" date="2008" name="Science">
        <title>The Physcomitrella genome reveals evolutionary insights into the conquest of land by plants.</title>
        <authorList>
            <person name="Rensing S."/>
            <person name="Lang D."/>
            <person name="Zimmer A."/>
            <person name="Terry A."/>
            <person name="Salamov A."/>
            <person name="Shapiro H."/>
            <person name="Nishiyama T."/>
            <person name="Perroud P.-F."/>
            <person name="Lindquist E."/>
            <person name="Kamisugi Y."/>
            <person name="Tanahashi T."/>
            <person name="Sakakibara K."/>
            <person name="Fujita T."/>
            <person name="Oishi K."/>
            <person name="Shin-I T."/>
            <person name="Kuroki Y."/>
            <person name="Toyoda A."/>
            <person name="Suzuki Y."/>
            <person name="Hashimoto A."/>
            <person name="Yamaguchi K."/>
            <person name="Sugano A."/>
            <person name="Kohara Y."/>
            <person name="Fujiyama A."/>
            <person name="Anterola A."/>
            <person name="Aoki S."/>
            <person name="Ashton N."/>
            <person name="Barbazuk W.B."/>
            <person name="Barker E."/>
            <person name="Bennetzen J."/>
            <person name="Bezanilla M."/>
            <person name="Blankenship R."/>
            <person name="Cho S.H."/>
            <person name="Dutcher S."/>
            <person name="Estelle M."/>
            <person name="Fawcett J.A."/>
            <person name="Gundlach H."/>
            <person name="Hanada K."/>
            <person name="Heyl A."/>
            <person name="Hicks K.A."/>
            <person name="Hugh J."/>
            <person name="Lohr M."/>
            <person name="Mayer K."/>
            <person name="Melkozernov A."/>
            <person name="Murata T."/>
            <person name="Nelson D."/>
            <person name="Pils B."/>
            <person name="Prigge M."/>
            <person name="Reiss B."/>
            <person name="Renner T."/>
            <person name="Rombauts S."/>
            <person name="Rushton P."/>
            <person name="Sanderfoot A."/>
            <person name="Schween G."/>
            <person name="Shiu S.-H."/>
            <person name="Stueber K."/>
            <person name="Theodoulou F.L."/>
            <person name="Tu H."/>
            <person name="Van de Peer Y."/>
            <person name="Verrier P.J."/>
            <person name="Waters E."/>
            <person name="Wood A."/>
            <person name="Yang L."/>
            <person name="Cove D."/>
            <person name="Cuming A."/>
            <person name="Hasebe M."/>
            <person name="Lucas S."/>
            <person name="Mishler D.B."/>
            <person name="Reski R."/>
            <person name="Grigoriev I."/>
            <person name="Quatrano R.S."/>
            <person name="Boore J.L."/>
        </authorList>
    </citation>
    <scope>NUCLEOTIDE SEQUENCE [LARGE SCALE GENOMIC DNA]</scope>
    <source>
        <strain evidence="4 5">cv. Gransden 2004</strain>
    </source>
</reference>
<dbReference type="PaxDb" id="3218-PP1S304_13V6.1"/>
<reference evidence="3 5" key="2">
    <citation type="journal article" date="2018" name="Plant J.">
        <title>The Physcomitrella patens chromosome-scale assembly reveals moss genome structure and evolution.</title>
        <authorList>
            <person name="Lang D."/>
            <person name="Ullrich K.K."/>
            <person name="Murat F."/>
            <person name="Fuchs J."/>
            <person name="Jenkins J."/>
            <person name="Haas F.B."/>
            <person name="Piednoel M."/>
            <person name="Gundlach H."/>
            <person name="Van Bel M."/>
            <person name="Meyberg R."/>
            <person name="Vives C."/>
            <person name="Morata J."/>
            <person name="Symeonidi A."/>
            <person name="Hiss M."/>
            <person name="Muchero W."/>
            <person name="Kamisugi Y."/>
            <person name="Saleh O."/>
            <person name="Blanc G."/>
            <person name="Decker E.L."/>
            <person name="van Gessel N."/>
            <person name="Grimwood J."/>
            <person name="Hayes R.D."/>
            <person name="Graham S.W."/>
            <person name="Gunter L.E."/>
            <person name="McDaniel S.F."/>
            <person name="Hoernstein S.N.W."/>
            <person name="Larsson A."/>
            <person name="Li F.W."/>
            <person name="Perroud P.F."/>
            <person name="Phillips J."/>
            <person name="Ranjan P."/>
            <person name="Rokshar D.S."/>
            <person name="Rothfels C.J."/>
            <person name="Schneider L."/>
            <person name="Shu S."/>
            <person name="Stevenson D.W."/>
            <person name="Thummler F."/>
            <person name="Tillich M."/>
            <person name="Villarreal Aguilar J.C."/>
            <person name="Widiez T."/>
            <person name="Wong G.K."/>
            <person name="Wymore A."/>
            <person name="Zhang Y."/>
            <person name="Zimmer A.D."/>
            <person name="Quatrano R.S."/>
            <person name="Mayer K.F.X."/>
            <person name="Goodstein D."/>
            <person name="Casacuberta J.M."/>
            <person name="Vandepoele K."/>
            <person name="Reski R."/>
            <person name="Cuming A.C."/>
            <person name="Tuskan G.A."/>
            <person name="Maumus F."/>
            <person name="Salse J."/>
            <person name="Schmutz J."/>
            <person name="Rensing S.A."/>
        </authorList>
    </citation>
    <scope>NUCLEOTIDE SEQUENCE [LARGE SCALE GENOMIC DNA]</scope>
    <source>
        <strain evidence="4 5">cv. Gransden 2004</strain>
    </source>
</reference>
<dbReference type="OMA" id="KAFEWTL"/>
<dbReference type="EnsemblPlants" id="Pp3c2_32540V3.1">
    <property type="protein sequence ID" value="Pp3c2_32540V3.1"/>
    <property type="gene ID" value="Pp3c2_32540"/>
</dbReference>
<feature type="region of interest" description="Disordered" evidence="1">
    <location>
        <begin position="1"/>
        <end position="31"/>
    </location>
</feature>
<sequence>MAGEETPKSIEPVTKEDSPMTEDLAKEEITHSEKDLPITDEACTRVMIAVNQCSKGYPKPSISSRAAFDWIVKNLIKPCCKKRYKLLILHVQVLDEDGLKELDSVYASPSDFQHLRHEERAKGASLIQYFIQKCHDSEIECEGWIKMGDPKAVVCEEVKKKNPDMLVLGSRGLGTIQRMFVAGVSSYVTKHVDCPVIVIKRDPKDIPDDPMND</sequence>
<evidence type="ECO:0000259" key="2">
    <source>
        <dbReference type="Pfam" id="PF00582"/>
    </source>
</evidence>
<dbReference type="RefSeq" id="XP_024400117.1">
    <property type="nucleotide sequence ID" value="XM_024544349.2"/>
</dbReference>
<accession>A0A2K1L402</accession>
<organism evidence="3">
    <name type="scientific">Physcomitrium patens</name>
    <name type="common">Spreading-leaved earth moss</name>
    <name type="synonym">Physcomitrella patens</name>
    <dbReference type="NCBI Taxonomy" id="3218"/>
    <lineage>
        <taxon>Eukaryota</taxon>
        <taxon>Viridiplantae</taxon>
        <taxon>Streptophyta</taxon>
        <taxon>Embryophyta</taxon>
        <taxon>Bryophyta</taxon>
        <taxon>Bryophytina</taxon>
        <taxon>Bryopsida</taxon>
        <taxon>Funariidae</taxon>
        <taxon>Funariales</taxon>
        <taxon>Funariaceae</taxon>
        <taxon>Physcomitrium</taxon>
    </lineage>
</organism>
<dbReference type="GeneID" id="112294137"/>
<dbReference type="PANTHER" id="PTHR47710:SF1">
    <property type="entry name" value="ADENINE NUCLEOTIDE ALPHA HYDROLASES-LIKE SUPERFAMILY PROTEIN"/>
    <property type="match status" value="1"/>
</dbReference>
<evidence type="ECO:0000256" key="1">
    <source>
        <dbReference type="SAM" id="MobiDB-lite"/>
    </source>
</evidence>
<dbReference type="Gramene" id="Pp3c2_32540V3.1">
    <property type="protein sequence ID" value="Pp3c2_32540V3.1"/>
    <property type="gene ID" value="Pp3c2_32540"/>
</dbReference>